<proteinExistence type="predicted"/>
<evidence type="ECO:0000259" key="1">
    <source>
        <dbReference type="Pfam" id="PF12172"/>
    </source>
</evidence>
<reference evidence="2" key="1">
    <citation type="journal article" date="2020" name="mSystems">
        <title>Genome- and Community-Level Interaction Insights into Carbon Utilization and Element Cycling Functions of Hydrothermarchaeota in Hydrothermal Sediment.</title>
        <authorList>
            <person name="Zhou Z."/>
            <person name="Liu Y."/>
            <person name="Xu W."/>
            <person name="Pan J."/>
            <person name="Luo Z.H."/>
            <person name="Li M."/>
        </authorList>
    </citation>
    <scope>NUCLEOTIDE SEQUENCE [LARGE SCALE GENOMIC DNA]</scope>
    <source>
        <strain evidence="2">SpSt-1116</strain>
    </source>
</reference>
<dbReference type="Gene3D" id="6.10.30.10">
    <property type="match status" value="1"/>
</dbReference>
<name>A0A7J3ZK54_9CREN</name>
<dbReference type="PANTHER" id="PTHR34075">
    <property type="entry name" value="BLR3430 PROTEIN"/>
    <property type="match status" value="1"/>
</dbReference>
<evidence type="ECO:0000313" key="2">
    <source>
        <dbReference type="EMBL" id="HHQ80495.1"/>
    </source>
</evidence>
<dbReference type="AlphaFoldDB" id="A0A7J3ZK54"/>
<comment type="caution">
    <text evidence="2">The sequence shown here is derived from an EMBL/GenBank/DDBJ whole genome shotgun (WGS) entry which is preliminary data.</text>
</comment>
<sequence>MTTRIYAPRVWRLRDAHYNLVGRRCTECNRAFYPPKHACPYCGTRDLVEYRLPTRGFIIYWTKLYEVGEDHLAKRPIYIALVQLGETRALLQVTDVTSDSELEEKREVELVFRRLVEDGEHGIIHYGVKARLL</sequence>
<gene>
    <name evidence="2" type="ORF">ENM78_03445</name>
</gene>
<dbReference type="InterPro" id="IPR022002">
    <property type="entry name" value="ChsH2_Znr"/>
</dbReference>
<dbReference type="Pfam" id="PF12172">
    <property type="entry name" value="zf-ChsH2"/>
    <property type="match status" value="1"/>
</dbReference>
<feature type="domain" description="ChsH2 rubredoxin-like zinc ribbon" evidence="1">
    <location>
        <begin position="17"/>
        <end position="47"/>
    </location>
</feature>
<accession>A0A7J3ZK54</accession>
<dbReference type="EMBL" id="DRZC01000047">
    <property type="protein sequence ID" value="HHQ80495.1"/>
    <property type="molecule type" value="Genomic_DNA"/>
</dbReference>
<dbReference type="InterPro" id="IPR052513">
    <property type="entry name" value="Thioester_dehydratase-like"/>
</dbReference>
<organism evidence="2">
    <name type="scientific">Fervidicoccus fontis</name>
    <dbReference type="NCBI Taxonomy" id="683846"/>
    <lineage>
        <taxon>Archaea</taxon>
        <taxon>Thermoproteota</taxon>
        <taxon>Thermoprotei</taxon>
        <taxon>Fervidicoccales</taxon>
        <taxon>Fervidicoccaceae</taxon>
        <taxon>Fervidicoccus</taxon>
    </lineage>
</organism>
<dbReference type="PANTHER" id="PTHR34075:SF5">
    <property type="entry name" value="BLR3430 PROTEIN"/>
    <property type="match status" value="1"/>
</dbReference>
<dbReference type="InterPro" id="IPR012340">
    <property type="entry name" value="NA-bd_OB-fold"/>
</dbReference>
<dbReference type="SUPFAM" id="SSF50249">
    <property type="entry name" value="Nucleic acid-binding proteins"/>
    <property type="match status" value="1"/>
</dbReference>
<protein>
    <submittedName>
        <fullName evidence="2">Zn-ribbon domain-containing OB-fold protein</fullName>
    </submittedName>
</protein>